<feature type="compositionally biased region" description="Low complexity" evidence="1">
    <location>
        <begin position="150"/>
        <end position="160"/>
    </location>
</feature>
<dbReference type="OrthoDB" id="6622090at2759"/>
<feature type="region of interest" description="Disordered" evidence="1">
    <location>
        <begin position="121"/>
        <end position="160"/>
    </location>
</feature>
<protein>
    <submittedName>
        <fullName evidence="2">Uncharacterized protein</fullName>
    </submittedName>
</protein>
<dbReference type="STRING" id="195883.A0A482XKJ9"/>
<feature type="region of interest" description="Disordered" evidence="1">
    <location>
        <begin position="275"/>
        <end position="304"/>
    </location>
</feature>
<dbReference type="EMBL" id="QKKF02006335">
    <property type="protein sequence ID" value="RZF46363.1"/>
    <property type="molecule type" value="Genomic_DNA"/>
</dbReference>
<name>A0A482XKJ9_LAOST</name>
<comment type="caution">
    <text evidence="2">The sequence shown here is derived from an EMBL/GenBank/DDBJ whole genome shotgun (WGS) entry which is preliminary data.</text>
</comment>
<accession>A0A482XKJ9</accession>
<feature type="region of interest" description="Disordered" evidence="1">
    <location>
        <begin position="564"/>
        <end position="587"/>
    </location>
</feature>
<keyword evidence="3" id="KW-1185">Reference proteome</keyword>
<feature type="compositionally biased region" description="Low complexity" evidence="1">
    <location>
        <begin position="213"/>
        <end position="226"/>
    </location>
</feature>
<feature type="compositionally biased region" description="Polar residues" evidence="1">
    <location>
        <begin position="278"/>
        <end position="288"/>
    </location>
</feature>
<organism evidence="2 3">
    <name type="scientific">Laodelphax striatellus</name>
    <name type="common">Small brown planthopper</name>
    <name type="synonym">Delphax striatella</name>
    <dbReference type="NCBI Taxonomy" id="195883"/>
    <lineage>
        <taxon>Eukaryota</taxon>
        <taxon>Metazoa</taxon>
        <taxon>Ecdysozoa</taxon>
        <taxon>Arthropoda</taxon>
        <taxon>Hexapoda</taxon>
        <taxon>Insecta</taxon>
        <taxon>Pterygota</taxon>
        <taxon>Neoptera</taxon>
        <taxon>Paraneoptera</taxon>
        <taxon>Hemiptera</taxon>
        <taxon>Auchenorrhyncha</taxon>
        <taxon>Fulgoroidea</taxon>
        <taxon>Delphacidae</taxon>
        <taxon>Criomorphinae</taxon>
        <taxon>Laodelphax</taxon>
    </lineage>
</organism>
<evidence type="ECO:0000313" key="3">
    <source>
        <dbReference type="Proteomes" id="UP000291343"/>
    </source>
</evidence>
<dbReference type="InParanoid" id="A0A482XKJ9"/>
<gene>
    <name evidence="2" type="ORF">LSTR_LSTR011147</name>
</gene>
<feature type="region of interest" description="Disordered" evidence="1">
    <location>
        <begin position="75"/>
        <end position="96"/>
    </location>
</feature>
<feature type="compositionally biased region" description="Low complexity" evidence="1">
    <location>
        <begin position="235"/>
        <end position="249"/>
    </location>
</feature>
<feature type="region of interest" description="Disordered" evidence="1">
    <location>
        <begin position="322"/>
        <end position="380"/>
    </location>
</feature>
<feature type="compositionally biased region" description="Basic residues" evidence="1">
    <location>
        <begin position="720"/>
        <end position="730"/>
    </location>
</feature>
<feature type="region of interest" description="Disordered" evidence="1">
    <location>
        <begin position="202"/>
        <end position="249"/>
    </location>
</feature>
<evidence type="ECO:0000313" key="2">
    <source>
        <dbReference type="EMBL" id="RZF46363.1"/>
    </source>
</evidence>
<proteinExistence type="predicted"/>
<reference evidence="2 3" key="1">
    <citation type="journal article" date="2017" name="Gigascience">
        <title>Genome sequence of the small brown planthopper, Laodelphax striatellus.</title>
        <authorList>
            <person name="Zhu J."/>
            <person name="Jiang F."/>
            <person name="Wang X."/>
            <person name="Yang P."/>
            <person name="Bao Y."/>
            <person name="Zhao W."/>
            <person name="Wang W."/>
            <person name="Lu H."/>
            <person name="Wang Q."/>
            <person name="Cui N."/>
            <person name="Li J."/>
            <person name="Chen X."/>
            <person name="Luo L."/>
            <person name="Yu J."/>
            <person name="Kang L."/>
            <person name="Cui F."/>
        </authorList>
    </citation>
    <scope>NUCLEOTIDE SEQUENCE [LARGE SCALE GENOMIC DNA]</scope>
    <source>
        <strain evidence="2">Lst14</strain>
    </source>
</reference>
<feature type="compositionally biased region" description="Low complexity" evidence="1">
    <location>
        <begin position="690"/>
        <end position="702"/>
    </location>
</feature>
<feature type="compositionally biased region" description="Basic and acidic residues" evidence="1">
    <location>
        <begin position="635"/>
        <end position="648"/>
    </location>
</feature>
<feature type="compositionally biased region" description="Polar residues" evidence="1">
    <location>
        <begin position="678"/>
        <end position="689"/>
    </location>
</feature>
<feature type="region of interest" description="Disordered" evidence="1">
    <location>
        <begin position="720"/>
        <end position="809"/>
    </location>
</feature>
<dbReference type="AlphaFoldDB" id="A0A482XKJ9"/>
<feature type="region of interest" description="Disordered" evidence="1">
    <location>
        <begin position="678"/>
        <end position="704"/>
    </location>
</feature>
<feature type="region of interest" description="Disordered" evidence="1">
    <location>
        <begin position="626"/>
        <end position="648"/>
    </location>
</feature>
<feature type="compositionally biased region" description="Acidic residues" evidence="1">
    <location>
        <begin position="335"/>
        <end position="344"/>
    </location>
</feature>
<feature type="compositionally biased region" description="Low complexity" evidence="1">
    <location>
        <begin position="577"/>
        <end position="587"/>
    </location>
</feature>
<dbReference type="Proteomes" id="UP000291343">
    <property type="component" value="Unassembled WGS sequence"/>
</dbReference>
<sequence length="933" mass="101604">MSKDITFSDWSEKLDSGTNHWLPAYGFQQPIQLQEAFLQQHERNLDLINNDSVSQQQQQQAYLFLETILEETSDDLRSESDYSGPAGWPDTDSETESVIHVAPPLGAAACAEWAGSERDLAVPKKRRRRQLNTDPGVHDDDDDDPPTLLPPSSSSRSSSLLQFETLERHCEDIFSKHEPSSSSSVHHSFDSLEKARWRFRSSSSQDSLEDDASSMTSSCESSSDVTSSDDEALNRSFSSRSGSSSFRSSTGLRSYHSFDSLNIFQQYDKPEGSFLSGEFSQSLNNNSLPAEESHHQHEAPPPCTARGMYKTVECLTEIPVHGCGRQTKNDKTKTEEEEEEEVKNEEDKTPAKGAQRSSENLSEDSGFGEHIPRGSSSNLARSGKVYPIAEDEYDTCDSYYADISKDVKEEGVTEQEEEVVQEEVKGEKGWQTSDGDVAAVATSKTSQNNVWQSAPDLLLMPAQCDRVSRPQLYGAPFSSTSALVVNFVQRVADDEEPSLVAQESKTLDCCPCPPQKMASRLPVVSTPDLYLATHDLIEIEKRNTLLKNFRNSTVSLSGDALLESEARSSKKKKTGSEGRLSSAAGSSRGSNIMITTSFVNLTPGSSTRGVHFCPVVSEVSWKEAASCSSSDEEEHASSARERGDSVDHVISERRFSGGGKYGASSHSVSVAVQTQPAMEQTVNGRSPNDSNKLPPLSASKKSSTGRFGGFFQRFSLRRLSGKKAKDKRRPVVSTSVSTVSPPPPAASEQIIPLHPPPPSAASKPPLPRRRDSPVGGGGGVAGLSSAMTAAASAGRSHPHTRGAGLLETDLDSDLQKKTRSLLNLDDGNMNGVGVATETRPCRGDAVADTRAKSMEFLLDKDNQAAIKSGCHAEISRSHRKQLECRRFDSLPISSLDNRGAVLAKLLSLDCNGYSLSGELDQCMMIVRFVNDRF</sequence>
<evidence type="ECO:0000256" key="1">
    <source>
        <dbReference type="SAM" id="MobiDB-lite"/>
    </source>
</evidence>